<feature type="domain" description="NAD-dependent epimerase/dehydratase" evidence="3">
    <location>
        <begin position="5"/>
        <end position="239"/>
    </location>
</feature>
<dbReference type="RefSeq" id="WP_131307773.1">
    <property type="nucleotide sequence ID" value="NZ_SJFN01000009.1"/>
</dbReference>
<dbReference type="Proteomes" id="UP000292781">
    <property type="component" value="Unassembled WGS sequence"/>
</dbReference>
<comment type="caution">
    <text evidence="4">The sequence shown here is derived from an EMBL/GenBank/DDBJ whole genome shotgun (WGS) entry which is preliminary data.</text>
</comment>
<protein>
    <submittedName>
        <fullName evidence="4">NAD(P)-dependent oxidoreductase</fullName>
    </submittedName>
</protein>
<dbReference type="InterPro" id="IPR001509">
    <property type="entry name" value="Epimerase_deHydtase"/>
</dbReference>
<evidence type="ECO:0000313" key="4">
    <source>
        <dbReference type="EMBL" id="TBW38951.1"/>
    </source>
</evidence>
<evidence type="ECO:0000256" key="2">
    <source>
        <dbReference type="ARBA" id="ARBA00007637"/>
    </source>
</evidence>
<sequence length="317" mass="33582">MSKTILVTGACGWLGSAVVRALLARGDRVVATDAVAAPALAVLAAQDPRLTFALLDLGEWHGLVRLFEQKGPDAVIHCAAIVGVAPAADIPLKALAVNVAGSVNLFEAMRLTGVRRVVHVSTEETYGDFLADRIDEDHPQRPTSVYGLTKLAAEHYGRVHSREHGLECINVRTCWVYGPHLPRLRMPRTFIEAALAGRPFHEPNGASFAVDQVHIDDTVAGVLLALDKPEHRFDAYNVATGAAPTLADTAEAVNRAVPGARITVGDDGPYRHGGTIVSARKGALDISRAVSELGYRPRHDIVTGIAATVAATRAAAG</sequence>
<dbReference type="OrthoDB" id="9798669at2"/>
<evidence type="ECO:0000259" key="3">
    <source>
        <dbReference type="Pfam" id="PF01370"/>
    </source>
</evidence>
<dbReference type="Pfam" id="PF01370">
    <property type="entry name" value="Epimerase"/>
    <property type="match status" value="1"/>
</dbReference>
<proteinExistence type="inferred from homology"/>
<dbReference type="InterPro" id="IPR036291">
    <property type="entry name" value="NAD(P)-bd_dom_sf"/>
</dbReference>
<evidence type="ECO:0000313" key="5">
    <source>
        <dbReference type="Proteomes" id="UP000292781"/>
    </source>
</evidence>
<accession>A0A4Q9VSG1</accession>
<gene>
    <name evidence="4" type="ORF">EYW49_07420</name>
</gene>
<comment type="similarity">
    <text evidence="2">Belongs to the NAD(P)-dependent epimerase/dehydratase family.</text>
</comment>
<organism evidence="4 5">
    <name type="scientific">Siculibacillus lacustris</name>
    <dbReference type="NCBI Taxonomy" id="1549641"/>
    <lineage>
        <taxon>Bacteria</taxon>
        <taxon>Pseudomonadati</taxon>
        <taxon>Pseudomonadota</taxon>
        <taxon>Alphaproteobacteria</taxon>
        <taxon>Hyphomicrobiales</taxon>
        <taxon>Ancalomicrobiaceae</taxon>
        <taxon>Siculibacillus</taxon>
    </lineage>
</organism>
<evidence type="ECO:0000256" key="1">
    <source>
        <dbReference type="ARBA" id="ARBA00005125"/>
    </source>
</evidence>
<dbReference type="Gene3D" id="3.40.50.720">
    <property type="entry name" value="NAD(P)-binding Rossmann-like Domain"/>
    <property type="match status" value="1"/>
</dbReference>
<dbReference type="AlphaFoldDB" id="A0A4Q9VSG1"/>
<reference evidence="4 5" key="1">
    <citation type="submission" date="2019-02" db="EMBL/GenBank/DDBJ databases">
        <title>Siculibacillus lacustris gen. nov., sp. nov., a new rosette-forming bacterium isolated from a freshwater crater lake (Lake St. Ana, Romania).</title>
        <authorList>
            <person name="Felfoldi T."/>
            <person name="Marton Z."/>
            <person name="Szabo A."/>
            <person name="Mentes A."/>
            <person name="Boka K."/>
            <person name="Marialigeti K."/>
            <person name="Mathe I."/>
            <person name="Koncz M."/>
            <person name="Schumann P."/>
            <person name="Toth E."/>
        </authorList>
    </citation>
    <scope>NUCLEOTIDE SEQUENCE [LARGE SCALE GENOMIC DNA]</scope>
    <source>
        <strain evidence="4 5">SA-279</strain>
    </source>
</reference>
<dbReference type="EMBL" id="SJFN01000009">
    <property type="protein sequence ID" value="TBW38951.1"/>
    <property type="molecule type" value="Genomic_DNA"/>
</dbReference>
<name>A0A4Q9VSG1_9HYPH</name>
<dbReference type="SUPFAM" id="SSF51735">
    <property type="entry name" value="NAD(P)-binding Rossmann-fold domains"/>
    <property type="match status" value="1"/>
</dbReference>
<keyword evidence="5" id="KW-1185">Reference proteome</keyword>
<comment type="pathway">
    <text evidence="1">Bacterial outer membrane biogenesis; LPS O-antigen biosynthesis.</text>
</comment>
<dbReference type="PANTHER" id="PTHR43000">
    <property type="entry name" value="DTDP-D-GLUCOSE 4,6-DEHYDRATASE-RELATED"/>
    <property type="match status" value="1"/>
</dbReference>